<dbReference type="GO" id="GO:0003677">
    <property type="term" value="F:DNA binding"/>
    <property type="evidence" value="ECO:0007669"/>
    <property type="project" value="UniProtKB-KW"/>
</dbReference>
<dbReference type="InterPro" id="IPR050090">
    <property type="entry name" value="Tyrosine_recombinase_XerCD"/>
</dbReference>
<dbReference type="InterPro" id="IPR002104">
    <property type="entry name" value="Integrase_catalytic"/>
</dbReference>
<accession>A0A7Z0BPP3</accession>
<evidence type="ECO:0000313" key="7">
    <source>
        <dbReference type="EMBL" id="NYH72321.1"/>
    </source>
</evidence>
<dbReference type="PROSITE" id="PS51898">
    <property type="entry name" value="TYR_RECOMBINASE"/>
    <property type="match status" value="1"/>
</dbReference>
<organism evidence="7 8">
    <name type="scientific">Phytopseudomonas flavescens</name>
    <dbReference type="NCBI Taxonomy" id="29435"/>
    <lineage>
        <taxon>Bacteria</taxon>
        <taxon>Pseudomonadati</taxon>
        <taxon>Pseudomonadota</taxon>
        <taxon>Gammaproteobacteria</taxon>
        <taxon>Pseudomonadales</taxon>
        <taxon>Pseudomonadaceae</taxon>
        <taxon>Phytopseudomonas</taxon>
    </lineage>
</organism>
<evidence type="ECO:0000259" key="6">
    <source>
        <dbReference type="PROSITE" id="PS51898"/>
    </source>
</evidence>
<evidence type="ECO:0000256" key="2">
    <source>
        <dbReference type="ARBA" id="ARBA00022908"/>
    </source>
</evidence>
<proteinExistence type="inferred from homology"/>
<evidence type="ECO:0000313" key="8">
    <source>
        <dbReference type="Proteomes" id="UP000578688"/>
    </source>
</evidence>
<evidence type="ECO:0000256" key="3">
    <source>
        <dbReference type="ARBA" id="ARBA00023125"/>
    </source>
</evidence>
<evidence type="ECO:0000256" key="5">
    <source>
        <dbReference type="SAM" id="MobiDB-lite"/>
    </source>
</evidence>
<reference evidence="7 8" key="1">
    <citation type="submission" date="2020-07" db="EMBL/GenBank/DDBJ databases">
        <title>Genomic analyses of the natural microbiome of Caenorhabditis elegans.</title>
        <authorList>
            <person name="Samuel B."/>
        </authorList>
    </citation>
    <scope>NUCLEOTIDE SEQUENCE [LARGE SCALE GENOMIC DNA]</scope>
    <source>
        <strain evidence="7 8">BIGb0408</strain>
    </source>
</reference>
<dbReference type="Gene3D" id="1.10.443.10">
    <property type="entry name" value="Intergrase catalytic core"/>
    <property type="match status" value="1"/>
</dbReference>
<feature type="domain" description="Tyr recombinase" evidence="6">
    <location>
        <begin position="394"/>
        <end position="590"/>
    </location>
</feature>
<evidence type="ECO:0000256" key="1">
    <source>
        <dbReference type="ARBA" id="ARBA00008857"/>
    </source>
</evidence>
<dbReference type="InterPro" id="IPR011010">
    <property type="entry name" value="DNA_brk_join_enz"/>
</dbReference>
<feature type="compositionally biased region" description="Polar residues" evidence="5">
    <location>
        <begin position="59"/>
        <end position="83"/>
    </location>
</feature>
<comment type="similarity">
    <text evidence="1">Belongs to the 'phage' integrase family.</text>
</comment>
<dbReference type="Proteomes" id="UP000578688">
    <property type="component" value="Unassembled WGS sequence"/>
</dbReference>
<dbReference type="RefSeq" id="WP_179537943.1">
    <property type="nucleotide sequence ID" value="NZ_JACBYV010000001.1"/>
</dbReference>
<dbReference type="PANTHER" id="PTHR30349">
    <property type="entry name" value="PHAGE INTEGRASE-RELATED"/>
    <property type="match status" value="1"/>
</dbReference>
<keyword evidence="3" id="KW-0238">DNA-binding</keyword>
<dbReference type="SUPFAM" id="SSF56349">
    <property type="entry name" value="DNA breaking-rejoining enzymes"/>
    <property type="match status" value="1"/>
</dbReference>
<keyword evidence="2" id="KW-0229">DNA integration</keyword>
<protein>
    <recommendedName>
        <fullName evidence="6">Tyr recombinase domain-containing protein</fullName>
    </recommendedName>
</protein>
<gene>
    <name evidence="7" type="ORF">FHR27_000931</name>
</gene>
<dbReference type="PANTHER" id="PTHR30349:SF41">
    <property type="entry name" value="INTEGRASE_RECOMBINASE PROTEIN MJ0367-RELATED"/>
    <property type="match status" value="1"/>
</dbReference>
<feature type="compositionally biased region" description="Acidic residues" evidence="5">
    <location>
        <begin position="93"/>
        <end position="107"/>
    </location>
</feature>
<keyword evidence="4" id="KW-0233">DNA recombination</keyword>
<comment type="caution">
    <text evidence="7">The sequence shown here is derived from an EMBL/GenBank/DDBJ whole genome shotgun (WGS) entry which is preliminary data.</text>
</comment>
<dbReference type="InterPro" id="IPR013762">
    <property type="entry name" value="Integrase-like_cat_sf"/>
</dbReference>
<dbReference type="AlphaFoldDB" id="A0A7Z0BPP3"/>
<keyword evidence="8" id="KW-1185">Reference proteome</keyword>
<feature type="region of interest" description="Disordered" evidence="5">
    <location>
        <begin position="1"/>
        <end position="27"/>
    </location>
</feature>
<name>A0A7Z0BPP3_9GAMM</name>
<evidence type="ECO:0000256" key="4">
    <source>
        <dbReference type="ARBA" id="ARBA00023172"/>
    </source>
</evidence>
<dbReference type="GO" id="GO:0015074">
    <property type="term" value="P:DNA integration"/>
    <property type="evidence" value="ECO:0007669"/>
    <property type="project" value="UniProtKB-KW"/>
</dbReference>
<dbReference type="GO" id="GO:0006310">
    <property type="term" value="P:DNA recombination"/>
    <property type="evidence" value="ECO:0007669"/>
    <property type="project" value="UniProtKB-KW"/>
</dbReference>
<sequence length="770" mass="87444">MSNYKFQAEEVVEQSGSSVHENAAKPKLSIFEMLALPKSERANYKPRLASLPEKEGLVQSESSVQPTKTTNQTRNEGSATSASALPDDVKDGSDEDAESVDGDDESEAASMLREIEEDYSELEFEELESLQEEFQRRPDAPSSSLASKLSVLDDFPICPESNYRDKMWKLPHGKNSFANNIRFNRELSGSNDLKRVLVYHVIPDYSPFSFIRSYTTAKAFGNEYAVLEKYIFIDNHISAQPEHIALISIPMVMQALEKAKASESKLHFFLLFKFLRLWCNLSEHKLIPEQYYLSIPIDQIDTVERRHEVLKSKFTGTMNAWTSYSEEDLEHIMNYATAWLDGAIPKLSDLKNYIMDNGFHEYTDKNIKRRERLIELDKLMTITIDGKEIMRPHVLRYTLKGDETYTHSWVGGYGRALNGIRNSIFMLVALVTGGRKSELATIHFDHITTDHKGDYWITITRYKTSASPTHGEEDTLPLPRYVGDMISKFKELRSLPPFYKQGWLFQPNNSSKVVNKATPGLVTNIIVQLKEELPIARLHAHRFRKTIAEILINRDERNIDIIRALFGHKSYAMTLRYIARNPLMVRSVAIAIEQSYAREFHDIVAGIRFAGYSGEGAKRIYQQILKRPDEFTGKQLKVTLVAYVSHLLAAGEPLFIRRTAVGTYCLTGEHFTHENLPPCLQGREIEGDLIMPDPGNCQPDCRKIVVLQSAKYALEDTAQFYSQVLNNSAGKLSAVAERELNRRVKAAHAHLANLNETGHSAAQLIEVTHA</sequence>
<dbReference type="Pfam" id="PF00589">
    <property type="entry name" value="Phage_integrase"/>
    <property type="match status" value="1"/>
</dbReference>
<feature type="region of interest" description="Disordered" evidence="5">
    <location>
        <begin position="45"/>
        <end position="108"/>
    </location>
</feature>
<dbReference type="EMBL" id="JACBYV010000001">
    <property type="protein sequence ID" value="NYH72321.1"/>
    <property type="molecule type" value="Genomic_DNA"/>
</dbReference>